<dbReference type="InterPro" id="IPR032816">
    <property type="entry name" value="VTT_dom"/>
</dbReference>
<keyword evidence="4 6" id="KW-1133">Transmembrane helix</keyword>
<dbReference type="Proteomes" id="UP000477782">
    <property type="component" value="Unassembled WGS sequence"/>
</dbReference>
<evidence type="ECO:0000256" key="5">
    <source>
        <dbReference type="ARBA" id="ARBA00023136"/>
    </source>
</evidence>
<protein>
    <submittedName>
        <fullName evidence="8">DedA family protein</fullName>
    </submittedName>
</protein>
<evidence type="ECO:0000313" key="9">
    <source>
        <dbReference type="Proteomes" id="UP000477782"/>
    </source>
</evidence>
<evidence type="ECO:0000256" key="1">
    <source>
        <dbReference type="ARBA" id="ARBA00004651"/>
    </source>
</evidence>
<gene>
    <name evidence="8" type="ORF">G4Z14_00610</name>
</gene>
<dbReference type="InterPro" id="IPR051311">
    <property type="entry name" value="DedA_domain"/>
</dbReference>
<dbReference type="Pfam" id="PF09335">
    <property type="entry name" value="VTT_dom"/>
    <property type="match status" value="1"/>
</dbReference>
<keyword evidence="3 6" id="KW-0812">Transmembrane</keyword>
<evidence type="ECO:0000313" key="8">
    <source>
        <dbReference type="EMBL" id="NEY88787.1"/>
    </source>
</evidence>
<feature type="transmembrane region" description="Helical" evidence="6">
    <location>
        <begin position="105"/>
        <end position="126"/>
    </location>
</feature>
<keyword evidence="5 6" id="KW-0472">Membrane</keyword>
<evidence type="ECO:0000256" key="2">
    <source>
        <dbReference type="ARBA" id="ARBA00022475"/>
    </source>
</evidence>
<feature type="domain" description="VTT" evidence="7">
    <location>
        <begin position="30"/>
        <end position="156"/>
    </location>
</feature>
<feature type="transmembrane region" description="Helical" evidence="6">
    <location>
        <begin position="37"/>
        <end position="63"/>
    </location>
</feature>
<comment type="subcellular location">
    <subcellularLocation>
        <location evidence="1">Cell membrane</location>
        <topology evidence="1">Multi-pass membrane protein</topology>
    </subcellularLocation>
</comment>
<dbReference type="RefSeq" id="WP_164622804.1">
    <property type="nucleotide sequence ID" value="NZ_JAAIVJ010000001.1"/>
</dbReference>
<name>A0A6M0QN45_9RHOB</name>
<keyword evidence="2" id="KW-1003">Cell membrane</keyword>
<dbReference type="GO" id="GO:0005886">
    <property type="term" value="C:plasma membrane"/>
    <property type="evidence" value="ECO:0007669"/>
    <property type="project" value="UniProtKB-SubCell"/>
</dbReference>
<proteinExistence type="predicted"/>
<dbReference type="EMBL" id="JAAIVJ010000001">
    <property type="protein sequence ID" value="NEY88787.1"/>
    <property type="molecule type" value="Genomic_DNA"/>
</dbReference>
<accession>A0A6M0QN45</accession>
<sequence length="199" mass="19919">MTDWLLALVPAYGAWIIAAATFLSCLALPIPSSVLMLAAGGFAAAGDLGLTSLGVAALAGAVLGDQLGYAAGRHGGAALLARLEAAPARAPVIARARQMMRQQGAGAVFLTRWLFSPLGPYVNLIAGATGQPLAGFTLWASLGEALWCGGYLAAGYGFAGNLAAASDFLGAILGLMASGAVAAGLGGLLWHLAQRDRPS</sequence>
<evidence type="ECO:0000256" key="4">
    <source>
        <dbReference type="ARBA" id="ARBA00022989"/>
    </source>
</evidence>
<keyword evidence="9" id="KW-1185">Reference proteome</keyword>
<organism evidence="8 9">
    <name type="scientific">Tabrizicola oligotrophica</name>
    <dbReference type="NCBI Taxonomy" id="2710650"/>
    <lineage>
        <taxon>Bacteria</taxon>
        <taxon>Pseudomonadati</taxon>
        <taxon>Pseudomonadota</taxon>
        <taxon>Alphaproteobacteria</taxon>
        <taxon>Rhodobacterales</taxon>
        <taxon>Paracoccaceae</taxon>
        <taxon>Tabrizicola</taxon>
    </lineage>
</organism>
<comment type="caution">
    <text evidence="8">The sequence shown here is derived from an EMBL/GenBank/DDBJ whole genome shotgun (WGS) entry which is preliminary data.</text>
</comment>
<feature type="transmembrane region" description="Helical" evidence="6">
    <location>
        <begin position="171"/>
        <end position="193"/>
    </location>
</feature>
<evidence type="ECO:0000256" key="3">
    <source>
        <dbReference type="ARBA" id="ARBA00022692"/>
    </source>
</evidence>
<dbReference type="PANTHER" id="PTHR42709:SF6">
    <property type="entry name" value="UNDECAPRENYL PHOSPHATE TRANSPORTER A"/>
    <property type="match status" value="1"/>
</dbReference>
<reference evidence="8 9" key="1">
    <citation type="submission" date="2020-02" db="EMBL/GenBank/DDBJ databases">
        <authorList>
            <person name="Chen W.-M."/>
        </authorList>
    </citation>
    <scope>NUCLEOTIDE SEQUENCE [LARGE SCALE GENOMIC DNA]</scope>
    <source>
        <strain evidence="8 9">KMS-5</strain>
    </source>
</reference>
<dbReference type="AlphaFoldDB" id="A0A6M0QN45"/>
<feature type="transmembrane region" description="Helical" evidence="6">
    <location>
        <begin position="138"/>
        <end position="159"/>
    </location>
</feature>
<evidence type="ECO:0000256" key="6">
    <source>
        <dbReference type="SAM" id="Phobius"/>
    </source>
</evidence>
<dbReference type="PANTHER" id="PTHR42709">
    <property type="entry name" value="ALKALINE PHOSPHATASE LIKE PROTEIN"/>
    <property type="match status" value="1"/>
</dbReference>
<evidence type="ECO:0000259" key="7">
    <source>
        <dbReference type="Pfam" id="PF09335"/>
    </source>
</evidence>